<keyword evidence="4" id="KW-0472">Membrane</keyword>
<dbReference type="PROSITE" id="PS01124">
    <property type="entry name" value="HTH_ARAC_FAMILY_2"/>
    <property type="match status" value="1"/>
</dbReference>
<evidence type="ECO:0000256" key="4">
    <source>
        <dbReference type="SAM" id="Phobius"/>
    </source>
</evidence>
<keyword evidence="2" id="KW-0238">DNA-binding</keyword>
<sequence>MNELVMLHSAIALLCLLLGLHFLLSPQGRPWPLRLAGATYLLYGGQSLLFVLALQQIQLFPAQAMLRPVGAMLLAPLFWCFFQVLQRSDAGLRRRDLWHLIPAVLTLYLLLRGSAFLDYLDLFLLLSYAGYLLAVGVTVSRDPARLASLGDAAPVARRYLQLQGALLGTNLLVEAMLYLELQQGGTVAASSLLLPAAALFLLLHLLTLLFALQRSPLLEWLYQRSQQQPQMQRQEAPSLSARAPVDTVVPLPDEALAPIPDETLAPLPDGSVAADEKLLVVYQRWLELLEQQQLYQLEFGITLAQAARKLQVPARQLSQAVNQCYGASFSVLLNDKRICKAKQLLLQNPPLAVTDVMYHAGFATKSNFHKEFVRVTGKTPGAYRASAAMPPD</sequence>
<dbReference type="RefSeq" id="WP_377241639.1">
    <property type="nucleotide sequence ID" value="NZ_JBHLXP010000001.1"/>
</dbReference>
<keyword evidence="7" id="KW-1185">Reference proteome</keyword>
<evidence type="ECO:0000259" key="5">
    <source>
        <dbReference type="PROSITE" id="PS01124"/>
    </source>
</evidence>
<dbReference type="EMBL" id="JBHLXP010000001">
    <property type="protein sequence ID" value="MFC0047933.1"/>
    <property type="molecule type" value="Genomic_DNA"/>
</dbReference>
<dbReference type="PANTHER" id="PTHR43280:SF29">
    <property type="entry name" value="ARAC-FAMILY TRANSCRIPTIONAL REGULATOR"/>
    <property type="match status" value="1"/>
</dbReference>
<evidence type="ECO:0000256" key="1">
    <source>
        <dbReference type="ARBA" id="ARBA00023015"/>
    </source>
</evidence>
<organism evidence="6 7">
    <name type="scientific">Rheinheimera tilapiae</name>
    <dbReference type="NCBI Taxonomy" id="875043"/>
    <lineage>
        <taxon>Bacteria</taxon>
        <taxon>Pseudomonadati</taxon>
        <taxon>Pseudomonadota</taxon>
        <taxon>Gammaproteobacteria</taxon>
        <taxon>Chromatiales</taxon>
        <taxon>Chromatiaceae</taxon>
        <taxon>Rheinheimera</taxon>
    </lineage>
</organism>
<keyword evidence="1" id="KW-0805">Transcription regulation</keyword>
<dbReference type="SUPFAM" id="SSF46689">
    <property type="entry name" value="Homeodomain-like"/>
    <property type="match status" value="1"/>
</dbReference>
<reference evidence="6 7" key="1">
    <citation type="submission" date="2024-09" db="EMBL/GenBank/DDBJ databases">
        <authorList>
            <person name="Sun Q."/>
            <person name="Mori K."/>
        </authorList>
    </citation>
    <scope>NUCLEOTIDE SEQUENCE [LARGE SCALE GENOMIC DNA]</scope>
    <source>
        <strain evidence="6 7">KCTC 23315</strain>
    </source>
</reference>
<accession>A0ABV6BEJ6</accession>
<keyword evidence="4" id="KW-1133">Transmembrane helix</keyword>
<feature type="transmembrane region" description="Helical" evidence="4">
    <location>
        <begin position="122"/>
        <end position="139"/>
    </location>
</feature>
<comment type="caution">
    <text evidence="6">The sequence shown here is derived from an EMBL/GenBank/DDBJ whole genome shotgun (WGS) entry which is preliminary data.</text>
</comment>
<feature type="domain" description="HTH araC/xylS-type" evidence="5">
    <location>
        <begin position="283"/>
        <end position="386"/>
    </location>
</feature>
<evidence type="ECO:0000313" key="7">
    <source>
        <dbReference type="Proteomes" id="UP001589813"/>
    </source>
</evidence>
<dbReference type="Gene3D" id="1.10.10.60">
    <property type="entry name" value="Homeodomain-like"/>
    <property type="match status" value="1"/>
</dbReference>
<feature type="transmembrane region" description="Helical" evidence="4">
    <location>
        <begin position="97"/>
        <end position="116"/>
    </location>
</feature>
<dbReference type="SMART" id="SM00342">
    <property type="entry name" value="HTH_ARAC"/>
    <property type="match status" value="1"/>
</dbReference>
<feature type="transmembrane region" description="Helical" evidence="4">
    <location>
        <begin position="6"/>
        <end position="24"/>
    </location>
</feature>
<dbReference type="Pfam" id="PF12833">
    <property type="entry name" value="HTH_18"/>
    <property type="match status" value="1"/>
</dbReference>
<evidence type="ECO:0000256" key="3">
    <source>
        <dbReference type="ARBA" id="ARBA00023163"/>
    </source>
</evidence>
<feature type="transmembrane region" description="Helical" evidence="4">
    <location>
        <begin position="191"/>
        <end position="212"/>
    </location>
</feature>
<feature type="transmembrane region" description="Helical" evidence="4">
    <location>
        <begin position="65"/>
        <end position="85"/>
    </location>
</feature>
<gene>
    <name evidence="6" type="ORF">ACFFJP_06500</name>
</gene>
<proteinExistence type="predicted"/>
<evidence type="ECO:0000256" key="2">
    <source>
        <dbReference type="ARBA" id="ARBA00023125"/>
    </source>
</evidence>
<dbReference type="InterPro" id="IPR018060">
    <property type="entry name" value="HTH_AraC"/>
</dbReference>
<dbReference type="Proteomes" id="UP001589813">
    <property type="component" value="Unassembled WGS sequence"/>
</dbReference>
<keyword evidence="4" id="KW-0812">Transmembrane</keyword>
<dbReference type="PANTHER" id="PTHR43280">
    <property type="entry name" value="ARAC-FAMILY TRANSCRIPTIONAL REGULATOR"/>
    <property type="match status" value="1"/>
</dbReference>
<name>A0ABV6BEJ6_9GAMM</name>
<feature type="transmembrane region" description="Helical" evidence="4">
    <location>
        <begin position="31"/>
        <end position="53"/>
    </location>
</feature>
<protein>
    <submittedName>
        <fullName evidence="6">Helix-turn-helix domain-containing protein</fullName>
    </submittedName>
</protein>
<dbReference type="InterPro" id="IPR009057">
    <property type="entry name" value="Homeodomain-like_sf"/>
</dbReference>
<evidence type="ECO:0000313" key="6">
    <source>
        <dbReference type="EMBL" id="MFC0047933.1"/>
    </source>
</evidence>
<keyword evidence="3" id="KW-0804">Transcription</keyword>